<gene>
    <name evidence="1" type="ORF">ACFFH4_25775</name>
</gene>
<feature type="non-terminal residue" evidence="1">
    <location>
        <position position="1"/>
    </location>
</feature>
<sequence>EAAGKYKNNKEYMSVAFLMAGNEELKQKMKPYFDMDEGFFKSALMFEKEDFSTSLQVMAKLAVHLFNNNETVDPLDLIGYLDEDNFELALQVIKFRKYGLDQGYTAKDGNMMIR</sequence>
<keyword evidence="2" id="KW-1185">Reference proteome</keyword>
<dbReference type="Proteomes" id="UP001589833">
    <property type="component" value="Unassembled WGS sequence"/>
</dbReference>
<reference evidence="1 2" key="1">
    <citation type="submission" date="2024-09" db="EMBL/GenBank/DDBJ databases">
        <authorList>
            <person name="Sun Q."/>
            <person name="Mori K."/>
        </authorList>
    </citation>
    <scope>NUCLEOTIDE SEQUENCE [LARGE SCALE GENOMIC DNA]</scope>
    <source>
        <strain evidence="1 2">NCAIM B.02301</strain>
    </source>
</reference>
<evidence type="ECO:0000313" key="1">
    <source>
        <dbReference type="EMBL" id="MFC0562252.1"/>
    </source>
</evidence>
<protein>
    <submittedName>
        <fullName evidence="1">Uncharacterized protein</fullName>
    </submittedName>
</protein>
<evidence type="ECO:0000313" key="2">
    <source>
        <dbReference type="Proteomes" id="UP001589833"/>
    </source>
</evidence>
<name>A0ABV6NPT2_9BACI</name>
<organism evidence="1 2">
    <name type="scientific">Halalkalibacter alkalisediminis</name>
    <dbReference type="NCBI Taxonomy" id="935616"/>
    <lineage>
        <taxon>Bacteria</taxon>
        <taxon>Bacillati</taxon>
        <taxon>Bacillota</taxon>
        <taxon>Bacilli</taxon>
        <taxon>Bacillales</taxon>
        <taxon>Bacillaceae</taxon>
        <taxon>Halalkalibacter</taxon>
    </lineage>
</organism>
<dbReference type="EMBL" id="JBHLTR010000119">
    <property type="protein sequence ID" value="MFC0562252.1"/>
    <property type="molecule type" value="Genomic_DNA"/>
</dbReference>
<proteinExistence type="predicted"/>
<accession>A0ABV6NPT2</accession>
<comment type="caution">
    <text evidence="1">The sequence shown here is derived from an EMBL/GenBank/DDBJ whole genome shotgun (WGS) entry which is preliminary data.</text>
</comment>